<feature type="compositionally biased region" description="Basic and acidic residues" evidence="1">
    <location>
        <begin position="1977"/>
        <end position="1990"/>
    </location>
</feature>
<feature type="compositionally biased region" description="Low complexity" evidence="1">
    <location>
        <begin position="1709"/>
        <end position="1743"/>
    </location>
</feature>
<dbReference type="EMBL" id="JAVHNQ010000003">
    <property type="protein sequence ID" value="KAK6353289.1"/>
    <property type="molecule type" value="Genomic_DNA"/>
</dbReference>
<feature type="compositionally biased region" description="Polar residues" evidence="1">
    <location>
        <begin position="226"/>
        <end position="247"/>
    </location>
</feature>
<feature type="compositionally biased region" description="Low complexity" evidence="1">
    <location>
        <begin position="758"/>
        <end position="768"/>
    </location>
</feature>
<proteinExistence type="predicted"/>
<feature type="compositionally biased region" description="Polar residues" evidence="1">
    <location>
        <begin position="484"/>
        <end position="540"/>
    </location>
</feature>
<feature type="compositionally biased region" description="Pro residues" evidence="1">
    <location>
        <begin position="1442"/>
        <end position="1457"/>
    </location>
</feature>
<feature type="compositionally biased region" description="Polar residues" evidence="1">
    <location>
        <begin position="1759"/>
        <end position="1816"/>
    </location>
</feature>
<feature type="compositionally biased region" description="Basic and acidic residues" evidence="1">
    <location>
        <begin position="2078"/>
        <end position="2087"/>
    </location>
</feature>
<feature type="compositionally biased region" description="Polar residues" evidence="1">
    <location>
        <begin position="1534"/>
        <end position="1544"/>
    </location>
</feature>
<feature type="compositionally biased region" description="Polar residues" evidence="1">
    <location>
        <begin position="1585"/>
        <end position="1594"/>
    </location>
</feature>
<keyword evidence="3" id="KW-1185">Reference proteome</keyword>
<gene>
    <name evidence="2" type="ORF">TWF696_005263</name>
</gene>
<organism evidence="2 3">
    <name type="scientific">Orbilia brochopaga</name>
    <dbReference type="NCBI Taxonomy" id="3140254"/>
    <lineage>
        <taxon>Eukaryota</taxon>
        <taxon>Fungi</taxon>
        <taxon>Dikarya</taxon>
        <taxon>Ascomycota</taxon>
        <taxon>Pezizomycotina</taxon>
        <taxon>Orbiliomycetes</taxon>
        <taxon>Orbiliales</taxon>
        <taxon>Orbiliaceae</taxon>
        <taxon>Orbilia</taxon>
    </lineage>
</organism>
<feature type="compositionally biased region" description="Polar residues" evidence="1">
    <location>
        <begin position="548"/>
        <end position="570"/>
    </location>
</feature>
<feature type="compositionally biased region" description="Polar residues" evidence="1">
    <location>
        <begin position="1645"/>
        <end position="1659"/>
    </location>
</feature>
<feature type="compositionally biased region" description="Polar residues" evidence="1">
    <location>
        <begin position="871"/>
        <end position="881"/>
    </location>
</feature>
<feature type="compositionally biased region" description="Polar residues" evidence="1">
    <location>
        <begin position="1"/>
        <end position="35"/>
    </location>
</feature>
<accession>A0AAV9V3G6</accession>
<feature type="compositionally biased region" description="Basic and acidic residues" evidence="1">
    <location>
        <begin position="1245"/>
        <end position="1258"/>
    </location>
</feature>
<feature type="compositionally biased region" description="Polar residues" evidence="1">
    <location>
        <begin position="1382"/>
        <end position="1407"/>
    </location>
</feature>
<feature type="compositionally biased region" description="Low complexity" evidence="1">
    <location>
        <begin position="248"/>
        <end position="268"/>
    </location>
</feature>
<feature type="compositionally biased region" description="Low complexity" evidence="1">
    <location>
        <begin position="1207"/>
        <end position="1218"/>
    </location>
</feature>
<sequence length="2116" mass="226673">MAYNNRYQQPASLQSNSLSPARFAQNPTRTRSTRWTAAKTVNYDGDGWGDDDYDDDDYNDNIYTSSYRQPTTSAHQYGSNQQGNQEFTFSRSSTQPLLQPSSRFETEEDPYKPLIRQGTSPAVPPTQRYSTSSGIQRKPSKMDRNNSVQQQVQQVASEPMNEATGVQSTQPSHDGATNREARFPETGPPGSVYPPQQPQPTSSPQIAKRPLSFEGNEDTVTAMGLYTQSAADQQPATFSETTANEGFTTPTKEPSSPTTQSPSQPSPTLRRPADIYAAAMRRSLEMPPIITVDASSPADDEKSEDLDQQLAATQAEASQTAGSATTASNTLSDEEGTAASVYVNFEPGDEPAPLRVGTPNGFVTQEPPNRNSHLFLDVNTDDDINRNIRLITPSPSQPGHFLTVPEPTHESPNVSYDDSDEEEKLGLFHTSTPPQRESPSPPTSTTEFGFEQTNHHVETHDESPVEPQTSEPLPDPQLAAGISISRTEATSPSDYGAQHASSRGSPFASSTPPPQSITQKVSDAATTVSSTFSSLISNAFNIDGGGSATQSPVVTSRSPPPQTGDQTASALSVAEADASQQTPAGAQREDRTAEAVHAPENTSLQPADSTVVSRETTPAKFEDDDEEEVTIEEARRVEWGTPTHVAIQQSPTKTPSQSPPPADVSQPLITKATEPVIHTPQPTSSQTEQPTIITAHPFSDRAVSPVSHASSSIHSKSPSLAAAGLASVQPTDRRSPQPISFADFIKRSPQSTPIGHISPSPATSSSPAPAAPAPAAPVSFKAFMNNRANPMPEPDRSTPPAPSFKAFLSQKAPPGQVNAPEPQGNLPGQTTIEPLAAAPDEPLSGTTAKMSPSDEGESLRQAILKKLEAESQPQTPVSPSDPQRDDDLRFDNQTAASMTSGPEPTSPIVGRNPSYKGKLPQRSASVAISDVSEDRYHPQPFENAQYPRFSKHGANLSKQYPPPPASDISAPSKSGDDEGVFTPPPRSVAGENAQDYEPSIQEDRGYQPSITSDQYVPSPMDTVHQTVKPFQIPNDFSEIPTLLNLSDILALSDAKDRIAASEKARRIHANQGMQGSHDLQVWLQHVQQLNQQNTDLWEYNRTRPGMHDLRGNPLISGRFEGLAQHNHSAHEATHHKWKAWGRLDDGVAGSRPSTAATDDYMAPQKPLGMSQNQQPPPQGHQQLPPPSNQDNQQNRPPQVNPMPPHPASQSQGPSQAPSTKTVDFVLHTDPKSGGQSGQANGSHVEAMKQEDHAGDKKKQGLGKKLRGIWGRKKDKGDSHVAESSPVQPSQAALPQQTQTYQPVPVPVPMPLPQNEKYPPNAAHPGAQSAPVQSATTPQDIKHPQQLPPPQQNKGPMPKQEEFLPPLPFQQGSKSPDLRAVMNMSNSTSDLLARSQQQNGEPAAQTQKMPPGPSGSLQSPGGQQPPTPVSISRRPTTSGDAQGPPPPRTFDDNAPPPLRRISNSKPPPPRMRTTSIPATVQEGNQHPGGLDPSHSQDNFMSTGVPGAHPQQHGGPGVGQPHLRPQDTASGYEPSVTMSENSVTSDATEKKSRFSVLGKLKNQPVQSHPSGVAPLASENAGSPRGSIHTTTSQPSATDKRNSFLGNQWKKFDQMVVGKEQQQGHPQHPTHNGQGIPQGHLGPDPGINRQQSFPTDSSSSIQAAPEGRKKGRFGKLISDLKTIDPLGRTDQTGHDKPRKGSFFGKSHTENAVVSSVPPTSSGGQPQPQAQAYQPQQGQAPQGQAPVWDPNQNVVVPIPGQYHSVSQDSQIQTSNSGYANGTAVAPNQVQPTPQTANAQAPTPQSQPAYGSPSQISRKNSNPPPPAARFLAVPPSPPPLAKRTKLSGYGQTAPVHEEESLYSSPVVIKSGPPPLRQTNEDGPPPLRPHQKSSPSPPPRIVYAPPPQPVTMVSNVAPVQSEPIKTHYVEQPQAPQTTRYPEQETKVPSPVLSKDKAPEPSPDSSGFVMTEIVLSPPSQPTPEPRKVEAPKAEPPRVEVTPASATETEISKSEPVAAPIIEVTPTQTESPKAEPPKAEPVKAEPPKAEASQPKEEPSEPQGESNMQGESSGKAASPEPPQVVHSNEDFDKIAVDPEGPVPEEEERIVMSATTSPGFNDWEYF</sequence>
<feature type="compositionally biased region" description="Polar residues" evidence="1">
    <location>
        <begin position="600"/>
        <end position="616"/>
    </location>
</feature>
<evidence type="ECO:0000256" key="1">
    <source>
        <dbReference type="SAM" id="MobiDB-lite"/>
    </source>
</evidence>
<feature type="compositionally biased region" description="Polar residues" evidence="1">
    <location>
        <begin position="891"/>
        <end position="903"/>
    </location>
</feature>
<dbReference type="Proteomes" id="UP001375240">
    <property type="component" value="Unassembled WGS sequence"/>
</dbReference>
<feature type="compositionally biased region" description="Basic and acidic residues" evidence="1">
    <location>
        <begin position="453"/>
        <end position="463"/>
    </location>
</feature>
<feature type="compositionally biased region" description="Acidic residues" evidence="1">
    <location>
        <begin position="47"/>
        <end position="59"/>
    </location>
</feature>
<feature type="region of interest" description="Disordered" evidence="1">
    <location>
        <begin position="388"/>
        <end position="1013"/>
    </location>
</feature>
<feature type="compositionally biased region" description="Polar residues" evidence="1">
    <location>
        <begin position="680"/>
        <end position="692"/>
    </location>
</feature>
<feature type="compositionally biased region" description="Acidic residues" evidence="1">
    <location>
        <begin position="622"/>
        <end position="631"/>
    </location>
</feature>
<feature type="region of interest" description="Disordered" evidence="1">
    <location>
        <begin position="1148"/>
        <end position="2116"/>
    </location>
</feature>
<feature type="compositionally biased region" description="Low complexity" evidence="1">
    <location>
        <begin position="702"/>
        <end position="719"/>
    </location>
</feature>
<reference evidence="2 3" key="1">
    <citation type="submission" date="2019-10" db="EMBL/GenBank/DDBJ databases">
        <authorList>
            <person name="Palmer J.M."/>
        </authorList>
    </citation>
    <scope>NUCLEOTIDE SEQUENCE [LARGE SCALE GENOMIC DNA]</scope>
    <source>
        <strain evidence="2 3">TWF696</strain>
    </source>
</reference>
<evidence type="ECO:0000313" key="2">
    <source>
        <dbReference type="EMBL" id="KAK6353289.1"/>
    </source>
</evidence>
<feature type="compositionally biased region" description="Polar residues" evidence="1">
    <location>
        <begin position="1188"/>
        <end position="1197"/>
    </location>
</feature>
<feature type="compositionally biased region" description="Polar residues" evidence="1">
    <location>
        <begin position="1428"/>
        <end position="1439"/>
    </location>
</feature>
<protein>
    <submittedName>
        <fullName evidence="2">Uncharacterized protein</fullName>
    </submittedName>
</protein>
<feature type="compositionally biased region" description="Polar residues" evidence="1">
    <location>
        <begin position="2054"/>
        <end position="2063"/>
    </location>
</feature>
<feature type="compositionally biased region" description="Polar residues" evidence="1">
    <location>
        <begin position="1617"/>
        <end position="1632"/>
    </location>
</feature>
<feature type="compositionally biased region" description="Low complexity" evidence="1">
    <location>
        <begin position="308"/>
        <end position="331"/>
    </location>
</feature>
<feature type="compositionally biased region" description="Polar residues" evidence="1">
    <location>
        <begin position="1329"/>
        <end position="1338"/>
    </location>
</feature>
<name>A0AAV9V3G6_9PEZI</name>
<feature type="region of interest" description="Disordered" evidence="1">
    <location>
        <begin position="1"/>
        <end position="376"/>
    </location>
</feature>
<feature type="compositionally biased region" description="Low complexity" evidence="1">
    <location>
        <begin position="1293"/>
        <end position="1302"/>
    </location>
</feature>
<feature type="compositionally biased region" description="Low complexity" evidence="1">
    <location>
        <begin position="1502"/>
        <end position="1511"/>
    </location>
</feature>
<evidence type="ECO:0000313" key="3">
    <source>
        <dbReference type="Proteomes" id="UP001375240"/>
    </source>
</evidence>
<feature type="compositionally biased region" description="Polar residues" evidence="1">
    <location>
        <begin position="1471"/>
        <end position="1483"/>
    </location>
</feature>
<feature type="compositionally biased region" description="Polar residues" evidence="1">
    <location>
        <begin position="361"/>
        <end position="372"/>
    </location>
</feature>
<feature type="compositionally biased region" description="Polar residues" evidence="1">
    <location>
        <begin position="429"/>
        <end position="447"/>
    </location>
</feature>
<comment type="caution">
    <text evidence="2">The sequence shown here is derived from an EMBL/GenBank/DDBJ whole genome shotgun (WGS) entry which is preliminary data.</text>
</comment>
<feature type="compositionally biased region" description="Polar residues" evidence="1">
    <location>
        <begin position="62"/>
        <end position="103"/>
    </location>
</feature>
<feature type="compositionally biased region" description="Pro residues" evidence="1">
    <location>
        <begin position="1889"/>
        <end position="1903"/>
    </location>
</feature>
<feature type="compositionally biased region" description="Pro residues" evidence="1">
    <location>
        <begin position="1174"/>
        <end position="1187"/>
    </location>
</feature>
<feature type="compositionally biased region" description="Basic residues" evidence="1">
    <location>
        <begin position="1259"/>
        <end position="1273"/>
    </location>
</feature>
<feature type="compositionally biased region" description="Basic and acidic residues" evidence="1">
    <location>
        <begin position="2024"/>
        <end position="2050"/>
    </location>
</feature>